<dbReference type="EnsemblBacteria" id="BAA30165">
    <property type="protein sequence ID" value="BAA30165"/>
    <property type="gene ID" value="BAA30165"/>
</dbReference>
<evidence type="ECO:0000313" key="1">
    <source>
        <dbReference type="EMBL" id="BAA30165.1"/>
    </source>
</evidence>
<proteinExistence type="predicted"/>
<dbReference type="EMBL" id="BA000001">
    <property type="protein sequence ID" value="BAA30165.1"/>
    <property type="molecule type" value="Genomic_DNA"/>
</dbReference>
<name>O58793_PYRHO</name>
<dbReference type="KEGG" id="pho:PH1066"/>
<accession>O58793</accession>
<dbReference type="Proteomes" id="UP000000752">
    <property type="component" value="Chromosome"/>
</dbReference>
<keyword evidence="2" id="KW-1185">Reference proteome</keyword>
<reference evidence="1 2" key="1">
    <citation type="journal article" date="1998" name="DNA Res.">
        <title>Complete sequence and gene organization of the genome of a hyper-thermophilic archaebacterium, Pyrococcus horikoshii OT3.</title>
        <authorList>
            <person name="Kawarabayasi Y."/>
            <person name="Sawada M."/>
            <person name="Horikawa H."/>
            <person name="Haikawa Y."/>
            <person name="Hino Y."/>
            <person name="Yamamoto S."/>
            <person name="Sekine M."/>
            <person name="Baba S."/>
            <person name="Kosugi H."/>
            <person name="Hosoyama A."/>
            <person name="Nagai Y."/>
            <person name="Sakai M."/>
            <person name="Ogura K."/>
            <person name="Otuka R."/>
            <person name="Nakazawa H."/>
            <person name="Takamiya M."/>
            <person name="Ohfuku Y."/>
            <person name="Funahashi T."/>
            <person name="Tanaka T."/>
            <person name="Kudoh Y."/>
            <person name="Yamazaki J."/>
            <person name="Kushida N."/>
            <person name="Oguchi A."/>
            <person name="Aoki K."/>
            <person name="Nakamura Y."/>
            <person name="Robb T.F."/>
            <person name="Horikoshi K."/>
            <person name="Masuchi Y."/>
            <person name="Shizuya H."/>
            <person name="Kikuchi H."/>
        </authorList>
    </citation>
    <scope>NUCLEOTIDE SEQUENCE [LARGE SCALE GENOMIC DNA]</scope>
    <source>
        <strain evidence="2">ATCC 700860 / DSM 12428 / JCM 9974 / NBRC 100139 / OT-3</strain>
    </source>
</reference>
<dbReference type="AlphaFoldDB" id="O58793"/>
<evidence type="ECO:0000313" key="2">
    <source>
        <dbReference type="Proteomes" id="UP000000752"/>
    </source>
</evidence>
<dbReference type="PIR" id="G71100">
    <property type="entry name" value="G71100"/>
</dbReference>
<gene>
    <name evidence="1" type="ordered locus">PH1066</name>
</gene>
<sequence>MHRHPSIGNCVKGYDRSGLLRIEPLRNLIFSFNYEVSGPELFKELLIPGVSQGSPARYSAVEPYINHILYPSHLLAVNLYYESVNVRPMQVLWAELLLYNLELLLIAFR</sequence>
<organism evidence="1 2">
    <name type="scientific">Pyrococcus horikoshii (strain ATCC 700860 / DSM 12428 / JCM 9974 / NBRC 100139 / OT-3)</name>
    <dbReference type="NCBI Taxonomy" id="70601"/>
    <lineage>
        <taxon>Archaea</taxon>
        <taxon>Methanobacteriati</taxon>
        <taxon>Methanobacteriota</taxon>
        <taxon>Thermococci</taxon>
        <taxon>Thermococcales</taxon>
        <taxon>Thermococcaceae</taxon>
        <taxon>Pyrococcus</taxon>
    </lineage>
</organism>
<protein>
    <submittedName>
        <fullName evidence="1">Uncharacterized protein</fullName>
    </submittedName>
</protein>